<protein>
    <recommendedName>
        <fullName evidence="4">Membrane-bound metal-dependent hydrolase (DUF457)</fullName>
    </recommendedName>
</protein>
<accession>L0L014</accession>
<feature type="transmembrane region" description="Helical" evidence="1">
    <location>
        <begin position="6"/>
        <end position="24"/>
    </location>
</feature>
<dbReference type="EMBL" id="CP003362">
    <property type="protein sequence ID" value="AGB49693.1"/>
    <property type="molecule type" value="Genomic_DNA"/>
</dbReference>
<dbReference type="AlphaFoldDB" id="L0L014"/>
<dbReference type="OrthoDB" id="137329at2157"/>
<name>L0L014_METHD</name>
<dbReference type="RefSeq" id="WP_015324858.1">
    <property type="nucleotide sequence ID" value="NC_019977.1"/>
</dbReference>
<gene>
    <name evidence="2" type="ordered locus">Metho_1488</name>
</gene>
<feature type="transmembrane region" description="Helical" evidence="1">
    <location>
        <begin position="157"/>
        <end position="179"/>
    </location>
</feature>
<dbReference type="HOGENOM" id="CLU_120788_0_0_2"/>
<dbReference type="GeneID" id="14407297"/>
<dbReference type="KEGG" id="mhz:Metho_1488"/>
<evidence type="ECO:0000313" key="2">
    <source>
        <dbReference type="EMBL" id="AGB49693.1"/>
    </source>
</evidence>
<keyword evidence="1" id="KW-1133">Transmembrane helix</keyword>
<dbReference type="Proteomes" id="UP000010866">
    <property type="component" value="Chromosome"/>
</dbReference>
<organism evidence="2 3">
    <name type="scientific">Methanomethylovorans hollandica (strain DSM 15978 / NBRC 107637 / DMS1)</name>
    <dbReference type="NCBI Taxonomy" id="867904"/>
    <lineage>
        <taxon>Archaea</taxon>
        <taxon>Methanobacteriati</taxon>
        <taxon>Methanobacteriota</taxon>
        <taxon>Stenosarchaea group</taxon>
        <taxon>Methanomicrobia</taxon>
        <taxon>Methanosarcinales</taxon>
        <taxon>Methanosarcinaceae</taxon>
        <taxon>Methanomethylovorans</taxon>
    </lineage>
</organism>
<evidence type="ECO:0000256" key="1">
    <source>
        <dbReference type="SAM" id="Phobius"/>
    </source>
</evidence>
<evidence type="ECO:0008006" key="4">
    <source>
        <dbReference type="Google" id="ProtNLM"/>
    </source>
</evidence>
<proteinExistence type="predicted"/>
<sequence>MPYPAGHLIFFVLLLFPIALYGFAKAFRRGKLQRSDWWYFLVLFGIGSFFSLFPDISAVINLLLYGARGDHCNIGTLPTHSLLFASIAFVGGVLPGMVLYRQWHKALAVGVFAEAASLSHLLLDDMDNGIITYLYPLYNEPFSLFPYLNTGLSAMGVMYYVTALAGLLSFVLVVLMAFLSLRYLGFGFTYDPFKRED</sequence>
<feature type="transmembrane region" description="Helical" evidence="1">
    <location>
        <begin position="36"/>
        <end position="60"/>
    </location>
</feature>
<dbReference type="STRING" id="867904.Metho_1488"/>
<feature type="transmembrane region" description="Helical" evidence="1">
    <location>
        <begin position="80"/>
        <end position="99"/>
    </location>
</feature>
<keyword evidence="3" id="KW-1185">Reference proteome</keyword>
<reference evidence="3" key="1">
    <citation type="submission" date="2012-02" db="EMBL/GenBank/DDBJ databases">
        <title>Complete sequence of chromosome of Methanomethylovorans hollandica DSM 15978.</title>
        <authorList>
            <person name="Lucas S."/>
            <person name="Copeland A."/>
            <person name="Lapidus A."/>
            <person name="Glavina del Rio T."/>
            <person name="Dalin E."/>
            <person name="Tice H."/>
            <person name="Bruce D."/>
            <person name="Goodwin L."/>
            <person name="Pitluck S."/>
            <person name="Peters L."/>
            <person name="Mikhailova N."/>
            <person name="Held B."/>
            <person name="Kyrpides N."/>
            <person name="Mavromatis K."/>
            <person name="Ivanova N."/>
            <person name="Brettin T."/>
            <person name="Detter J.C."/>
            <person name="Han C."/>
            <person name="Larimer F."/>
            <person name="Land M."/>
            <person name="Hauser L."/>
            <person name="Markowitz V."/>
            <person name="Cheng J.-F."/>
            <person name="Hugenholtz P."/>
            <person name="Woyke T."/>
            <person name="Wu D."/>
            <person name="Spring S."/>
            <person name="Schroeder M."/>
            <person name="Brambilla E."/>
            <person name="Klenk H.-P."/>
            <person name="Eisen J.A."/>
        </authorList>
    </citation>
    <scope>NUCLEOTIDE SEQUENCE [LARGE SCALE GENOMIC DNA]</scope>
    <source>
        <strain evidence="3">DSM 15978 / NBRC 107637 / DMS1</strain>
    </source>
</reference>
<keyword evidence="1" id="KW-0472">Membrane</keyword>
<evidence type="ECO:0000313" key="3">
    <source>
        <dbReference type="Proteomes" id="UP000010866"/>
    </source>
</evidence>
<keyword evidence="1" id="KW-0812">Transmembrane</keyword>